<reference evidence="7 8" key="1">
    <citation type="submission" date="2020-08" db="EMBL/GenBank/DDBJ databases">
        <title>Genomic Encyclopedia of Type Strains, Phase IV (KMG-IV): sequencing the most valuable type-strain genomes for metagenomic binning, comparative biology and taxonomic classification.</title>
        <authorList>
            <person name="Goeker M."/>
        </authorList>
    </citation>
    <scope>NUCLEOTIDE SEQUENCE [LARGE SCALE GENOMIC DNA]</scope>
    <source>
        <strain evidence="7 8">DSM 27163</strain>
    </source>
</reference>
<feature type="transmembrane region" description="Helical" evidence="6">
    <location>
        <begin position="335"/>
        <end position="361"/>
    </location>
</feature>
<dbReference type="RefSeq" id="WP_184095458.1">
    <property type="nucleotide sequence ID" value="NZ_JACIJH010000001.1"/>
</dbReference>
<evidence type="ECO:0000313" key="7">
    <source>
        <dbReference type="EMBL" id="MBB5705467.1"/>
    </source>
</evidence>
<dbReference type="GO" id="GO:0006885">
    <property type="term" value="P:regulation of pH"/>
    <property type="evidence" value="ECO:0007669"/>
    <property type="project" value="UniProtKB-UniRule"/>
</dbReference>
<feature type="transmembrane region" description="Helical" evidence="6">
    <location>
        <begin position="160"/>
        <end position="181"/>
    </location>
</feature>
<evidence type="ECO:0000256" key="5">
    <source>
        <dbReference type="ARBA" id="ARBA00023136"/>
    </source>
</evidence>
<dbReference type="NCBIfam" id="NF007112">
    <property type="entry name" value="PRK09561.1"/>
    <property type="match status" value="1"/>
</dbReference>
<evidence type="ECO:0000256" key="3">
    <source>
        <dbReference type="ARBA" id="ARBA00022692"/>
    </source>
</evidence>
<keyword evidence="6" id="KW-0739">Sodium transport</keyword>
<comment type="catalytic activity">
    <reaction evidence="6">
        <text>Na(+)(in) + 2 H(+)(out) = Na(+)(out) + 2 H(+)(in)</text>
        <dbReference type="Rhea" id="RHEA:29251"/>
        <dbReference type="ChEBI" id="CHEBI:15378"/>
        <dbReference type="ChEBI" id="CHEBI:29101"/>
    </reaction>
</comment>
<evidence type="ECO:0000256" key="6">
    <source>
        <dbReference type="HAMAP-Rule" id="MF_01844"/>
    </source>
</evidence>
<dbReference type="AlphaFoldDB" id="A0A7W9B398"/>
<evidence type="ECO:0000256" key="1">
    <source>
        <dbReference type="ARBA" id="ARBA00004429"/>
    </source>
</evidence>
<dbReference type="Proteomes" id="UP000537161">
    <property type="component" value="Unassembled WGS sequence"/>
</dbReference>
<dbReference type="NCBIfam" id="TIGR00773">
    <property type="entry name" value="NhaA"/>
    <property type="match status" value="1"/>
</dbReference>
<gene>
    <name evidence="6" type="primary">nhaA</name>
    <name evidence="7" type="ORF">FHR21_000792</name>
</gene>
<dbReference type="NCBIfam" id="NF007111">
    <property type="entry name" value="PRK09560.1"/>
    <property type="match status" value="1"/>
</dbReference>
<evidence type="ECO:0000256" key="2">
    <source>
        <dbReference type="ARBA" id="ARBA00022475"/>
    </source>
</evidence>
<dbReference type="Gene3D" id="1.20.1530.10">
    <property type="entry name" value="Na+/H+ antiporter like domain"/>
    <property type="match status" value="1"/>
</dbReference>
<comment type="subcellular location">
    <subcellularLocation>
        <location evidence="1">Cell inner membrane</location>
        <topology evidence="1">Multi-pass membrane protein</topology>
    </subcellularLocation>
    <subcellularLocation>
        <location evidence="6">Cell membrane</location>
        <topology evidence="6">Multi-pass membrane protein</topology>
    </subcellularLocation>
</comment>
<keyword evidence="6" id="KW-0915">Sodium</keyword>
<dbReference type="EMBL" id="JACIJH010000001">
    <property type="protein sequence ID" value="MBB5705467.1"/>
    <property type="molecule type" value="Genomic_DNA"/>
</dbReference>
<dbReference type="PANTHER" id="PTHR30341:SF0">
    <property type="entry name" value="NA(+)_H(+) ANTIPORTER NHAA"/>
    <property type="match status" value="1"/>
</dbReference>
<dbReference type="HAMAP" id="MF_01844">
    <property type="entry name" value="NhaA"/>
    <property type="match status" value="1"/>
</dbReference>
<keyword evidence="2 6" id="KW-1003">Cell membrane</keyword>
<keyword evidence="6" id="KW-0813">Transport</keyword>
<dbReference type="GO" id="GO:0015385">
    <property type="term" value="F:sodium:proton antiporter activity"/>
    <property type="evidence" value="ECO:0007669"/>
    <property type="project" value="UniProtKB-UniRule"/>
</dbReference>
<name>A0A7W9B398_9SPHN</name>
<dbReference type="Pfam" id="PF06965">
    <property type="entry name" value="Na_H_antiport_1"/>
    <property type="match status" value="1"/>
</dbReference>
<comment type="function">
    <text evidence="6">Na(+)/H(+) antiporter that extrudes sodium in exchange for external protons.</text>
</comment>
<dbReference type="GO" id="GO:0005886">
    <property type="term" value="C:plasma membrane"/>
    <property type="evidence" value="ECO:0007669"/>
    <property type="project" value="UniProtKB-SubCell"/>
</dbReference>
<feature type="transmembrane region" description="Helical" evidence="6">
    <location>
        <begin position="295"/>
        <end position="323"/>
    </location>
</feature>
<proteinExistence type="inferred from homology"/>
<feature type="transmembrane region" description="Helical" evidence="6">
    <location>
        <begin position="60"/>
        <end position="81"/>
    </location>
</feature>
<dbReference type="InterPro" id="IPR004670">
    <property type="entry name" value="NhaA"/>
</dbReference>
<dbReference type="PANTHER" id="PTHR30341">
    <property type="entry name" value="SODIUM ION/PROTON ANTIPORTER NHAA-RELATED"/>
    <property type="match status" value="1"/>
</dbReference>
<keyword evidence="6" id="KW-0050">Antiport</keyword>
<evidence type="ECO:0000256" key="4">
    <source>
        <dbReference type="ARBA" id="ARBA00022989"/>
    </source>
</evidence>
<keyword evidence="6" id="KW-0406">Ion transport</keyword>
<keyword evidence="5 6" id="KW-0472">Membrane</keyword>
<keyword evidence="3 6" id="KW-0812">Transmembrane</keyword>
<feature type="transmembrane region" description="Helical" evidence="6">
    <location>
        <begin position="187"/>
        <end position="204"/>
    </location>
</feature>
<comment type="similarity">
    <text evidence="6">Belongs to the NhaA Na(+)/H(+) (TC 2.A.33) antiporter family.</text>
</comment>
<keyword evidence="4 6" id="KW-1133">Transmembrane helix</keyword>
<keyword evidence="8" id="KW-1185">Reference proteome</keyword>
<feature type="transmembrane region" description="Helical" evidence="6">
    <location>
        <begin position="102"/>
        <end position="120"/>
    </location>
</feature>
<sequence length="427" mass="44741">MALRAPDRSALRAFLDSESAGGALLIIAAILAMIVANSSLGDLYHGLIHAVTGPVLSDKLGPMTVHLWINDGLMAIFFLLVGLEIKREFVDGRLARWDQRRLPMIAAAAGMAVPALLYMLAAGSEPGLAQGWAIPAATDIAFAIGVLALLGRRAPTSLKLFLVTVAIVDDMGAVVIIALFYTAKINLIALAAAAAMLAIMMLCNRMGLKSLILYLLMALILWYAMLLSGVHATIAGVLAAMTIPLEKTPGAPDSTTSPLHRLEHALHPWVAFLIVPLFGFANAGVDLGGLTAEQIFAPLPLGIAIGLFLGKQIGIFGSVWLAVKCGIAGRLRGATWLQVYGVAILCGIGFTMSLFIGGLAFPGAPLLVEEAKIGILMGSLVAALAGLAVLRLAPLHPQHEAAERDVDGEIRADGDVRDVAEPRSIPA</sequence>
<feature type="transmembrane region" description="Helical" evidence="6">
    <location>
        <begin position="21"/>
        <end position="40"/>
    </location>
</feature>
<comment type="caution">
    <text evidence="7">The sequence shown here is derived from an EMBL/GenBank/DDBJ whole genome shotgun (WGS) entry which is preliminary data.</text>
</comment>
<feature type="transmembrane region" description="Helical" evidence="6">
    <location>
        <begin position="132"/>
        <end position="151"/>
    </location>
</feature>
<feature type="transmembrane region" description="Helical" evidence="6">
    <location>
        <begin position="373"/>
        <end position="393"/>
    </location>
</feature>
<evidence type="ECO:0000313" key="8">
    <source>
        <dbReference type="Proteomes" id="UP000537161"/>
    </source>
</evidence>
<feature type="transmembrane region" description="Helical" evidence="6">
    <location>
        <begin position="211"/>
        <end position="244"/>
    </location>
</feature>
<organism evidence="7 8">
    <name type="scientific">Sphingopyxis panaciterrulae</name>
    <dbReference type="NCBI Taxonomy" id="462372"/>
    <lineage>
        <taxon>Bacteria</taxon>
        <taxon>Pseudomonadati</taxon>
        <taxon>Pseudomonadota</taxon>
        <taxon>Alphaproteobacteria</taxon>
        <taxon>Sphingomonadales</taxon>
        <taxon>Sphingomonadaceae</taxon>
        <taxon>Sphingopyxis</taxon>
    </lineage>
</organism>
<dbReference type="InterPro" id="IPR023171">
    <property type="entry name" value="Na/H_antiporter_dom_sf"/>
</dbReference>
<accession>A0A7W9B398</accession>
<protein>
    <recommendedName>
        <fullName evidence="6">Na(+)/H(+) antiporter NhaA</fullName>
    </recommendedName>
    <alternativeName>
        <fullName evidence="6">Sodium/proton antiporter NhaA</fullName>
    </alternativeName>
</protein>